<keyword evidence="1" id="KW-0732">Signal</keyword>
<protein>
    <recommendedName>
        <fullName evidence="4">DUF4352 domain-containing protein</fullName>
    </recommendedName>
</protein>
<reference evidence="2 3" key="1">
    <citation type="journal article" date="2015" name="Nature">
        <title>rRNA introns, odd ribosomes, and small enigmatic genomes across a large radiation of phyla.</title>
        <authorList>
            <person name="Brown C.T."/>
            <person name="Hug L.A."/>
            <person name="Thomas B.C."/>
            <person name="Sharon I."/>
            <person name="Castelle C.J."/>
            <person name="Singh A."/>
            <person name="Wilkins M.J."/>
            <person name="Williams K.H."/>
            <person name="Banfield J.F."/>
        </authorList>
    </citation>
    <scope>NUCLEOTIDE SEQUENCE [LARGE SCALE GENOMIC DNA]</scope>
</reference>
<evidence type="ECO:0008006" key="4">
    <source>
        <dbReference type="Google" id="ProtNLM"/>
    </source>
</evidence>
<dbReference type="InterPro" id="IPR029050">
    <property type="entry name" value="Immunoprotect_excell_Ig-like"/>
</dbReference>
<evidence type="ECO:0000313" key="2">
    <source>
        <dbReference type="EMBL" id="KKR28778.1"/>
    </source>
</evidence>
<dbReference type="Gene3D" id="2.60.40.1240">
    <property type="match status" value="1"/>
</dbReference>
<dbReference type="AlphaFoldDB" id="A0A0G0PLI7"/>
<accession>A0A0G0PLI7</accession>
<organism evidence="2 3">
    <name type="scientific">Candidatus Woesebacteria bacterium GW2011_GWA1_39_8</name>
    <dbReference type="NCBI Taxonomy" id="1618552"/>
    <lineage>
        <taxon>Bacteria</taxon>
        <taxon>Candidatus Woeseibacteriota</taxon>
    </lineage>
</organism>
<comment type="caution">
    <text evidence="2">The sequence shown here is derived from an EMBL/GenBank/DDBJ whole genome shotgun (WGS) entry which is preliminary data.</text>
</comment>
<sequence>MFFRYCPQLPNMNFGLQTFAYMEIRQITVNTPSDSTASTEGRGFSSFASMLSSVTTGAINFFRKIALTIGKAGFLFQYSVKRLSRKLIFFSIMTSSPISRLGFPPKEGDISETNSSHKPTLGVFLDSVIRNKFLARSSNADSPGYHGVNKERRFPVKNFGRAFALVIIAIVVVVGTRKILTTASSGETGPVDKQSVLGAKATQEVNKDFDFPVKDTNGDQVASFKYTVESAELRDQIVVKGQTATAVAGRTFLVINLKITNEEDKPVNINTRDYVRLSVNGNKEEWLAPDIHNDPVEVQAISTKYTRVGFPVNDSDKEIILRVGEIEGDKQEMDLNLQ</sequence>
<proteinExistence type="predicted"/>
<name>A0A0G0PLI7_9BACT</name>
<dbReference type="EMBL" id="LBXL01000042">
    <property type="protein sequence ID" value="KKR28778.1"/>
    <property type="molecule type" value="Genomic_DNA"/>
</dbReference>
<evidence type="ECO:0000256" key="1">
    <source>
        <dbReference type="ARBA" id="ARBA00022729"/>
    </source>
</evidence>
<dbReference type="Proteomes" id="UP000034793">
    <property type="component" value="Unassembled WGS sequence"/>
</dbReference>
<evidence type="ECO:0000313" key="3">
    <source>
        <dbReference type="Proteomes" id="UP000034793"/>
    </source>
</evidence>
<gene>
    <name evidence="2" type="ORF">UT61_C0042G0013</name>
</gene>